<dbReference type="InterPro" id="IPR036065">
    <property type="entry name" value="BolA-like_sf"/>
</dbReference>
<feature type="domain" description="Fe-S metabolism associated" evidence="2">
    <location>
        <begin position="129"/>
        <end position="247"/>
    </location>
</feature>
<dbReference type="Proteomes" id="UP001205105">
    <property type="component" value="Unassembled WGS sequence"/>
</dbReference>
<dbReference type="SUPFAM" id="SSF82657">
    <property type="entry name" value="BolA-like"/>
    <property type="match status" value="1"/>
</dbReference>
<dbReference type="SUPFAM" id="SSF82649">
    <property type="entry name" value="SufE/NifU"/>
    <property type="match status" value="1"/>
</dbReference>
<dbReference type="EMBL" id="JADXDR010000081">
    <property type="protein sequence ID" value="KAI7840397.1"/>
    <property type="molecule type" value="Genomic_DNA"/>
</dbReference>
<protein>
    <recommendedName>
        <fullName evidence="2">Fe-S metabolism associated domain-containing protein</fullName>
    </recommendedName>
</protein>
<evidence type="ECO:0000313" key="3">
    <source>
        <dbReference type="EMBL" id="KAI7840397.1"/>
    </source>
</evidence>
<organism evidence="3 4">
    <name type="scientific">Chlorella ohadii</name>
    <dbReference type="NCBI Taxonomy" id="2649997"/>
    <lineage>
        <taxon>Eukaryota</taxon>
        <taxon>Viridiplantae</taxon>
        <taxon>Chlorophyta</taxon>
        <taxon>core chlorophytes</taxon>
        <taxon>Trebouxiophyceae</taxon>
        <taxon>Chlorellales</taxon>
        <taxon>Chlorellaceae</taxon>
        <taxon>Chlorella clade</taxon>
        <taxon>Chlorella</taxon>
    </lineage>
</organism>
<dbReference type="GO" id="GO:0016226">
    <property type="term" value="P:iron-sulfur cluster assembly"/>
    <property type="evidence" value="ECO:0007669"/>
    <property type="project" value="TreeGrafter"/>
</dbReference>
<feature type="compositionally biased region" description="Gly residues" evidence="1">
    <location>
        <begin position="291"/>
        <end position="301"/>
    </location>
</feature>
<dbReference type="Gene3D" id="3.90.1010.10">
    <property type="match status" value="1"/>
</dbReference>
<dbReference type="PANTHER" id="PTHR46230">
    <property type="match status" value="1"/>
</dbReference>
<name>A0AAD5H5S4_9CHLO</name>
<feature type="region of interest" description="Disordered" evidence="1">
    <location>
        <begin position="284"/>
        <end position="306"/>
    </location>
</feature>
<dbReference type="Pfam" id="PF01722">
    <property type="entry name" value="BolA"/>
    <property type="match status" value="1"/>
</dbReference>
<dbReference type="InterPro" id="IPR002634">
    <property type="entry name" value="BolA"/>
</dbReference>
<proteinExistence type="predicted"/>
<evidence type="ECO:0000313" key="4">
    <source>
        <dbReference type="Proteomes" id="UP001205105"/>
    </source>
</evidence>
<feature type="region of interest" description="Disordered" evidence="1">
    <location>
        <begin position="41"/>
        <end position="79"/>
    </location>
</feature>
<dbReference type="AlphaFoldDB" id="A0AAD5H5S4"/>
<reference evidence="3" key="1">
    <citation type="submission" date="2020-11" db="EMBL/GenBank/DDBJ databases">
        <title>Chlorella ohadii genome sequencing and assembly.</title>
        <authorList>
            <person name="Murik O."/>
            <person name="Treves H."/>
            <person name="Kedem I."/>
            <person name="Shotland Y."/>
            <person name="Kaplan A."/>
        </authorList>
    </citation>
    <scope>NUCLEOTIDE SEQUENCE</scope>
    <source>
        <strain evidence="3">1</strain>
    </source>
</reference>
<evidence type="ECO:0000256" key="1">
    <source>
        <dbReference type="SAM" id="MobiDB-lite"/>
    </source>
</evidence>
<sequence length="399" mass="41841">MQQISVGGSSHAACVEAVAAAPLAGQLAGWASLAAIATHSSTDRDVVPRSSQRRLPRSGAPATAEGASGAQRGRGASQATSEHLGLQIELLPRRCPFTAGSLWPTSPQAVRCSAAASGTLPQSLQTLISAFQAVPDPMARYKQLLFYATKLEPFPVEQHTEENKVKGCVSQVWVLADHRDGKLYWKADSDSQLTKGLAALLVQGLSGCTAEEIMRVPPDFIAMLGLQQALTPSRNNGFLNMFKLMQKKALDIYMQQAGGSDDETPTSSASSATAAAAAGAADGAAAADGSGSEGDGSGGGASNTPVADSIRRKLREELQPLRLEVVDNSHQHAGHAGYRGSAGYSGETHFNVEVVSSRFEGLTSIKRHRLVYQILEAEMRSPVHALSLITKTPAEAGMA</sequence>
<dbReference type="Gene3D" id="3.30.300.90">
    <property type="entry name" value="BolA-like"/>
    <property type="match status" value="1"/>
</dbReference>
<dbReference type="InterPro" id="IPR003808">
    <property type="entry name" value="Fe-S_metab-assoc_dom"/>
</dbReference>
<dbReference type="Pfam" id="PF02657">
    <property type="entry name" value="SufE"/>
    <property type="match status" value="1"/>
</dbReference>
<gene>
    <name evidence="3" type="ORF">COHA_005898</name>
</gene>
<comment type="caution">
    <text evidence="3">The sequence shown here is derived from an EMBL/GenBank/DDBJ whole genome shotgun (WGS) entry which is preliminary data.</text>
</comment>
<keyword evidence="4" id="KW-1185">Reference proteome</keyword>
<feature type="compositionally biased region" description="Low complexity" evidence="1">
    <location>
        <begin position="66"/>
        <end position="79"/>
    </location>
</feature>
<evidence type="ECO:0000259" key="2">
    <source>
        <dbReference type="Pfam" id="PF02657"/>
    </source>
</evidence>
<dbReference type="PANTHER" id="PTHR46230:SF3">
    <property type="entry name" value="SUFE-LIKE PROTEIN 1, CHLOROPLASTIC_MITOCHONDRIAL"/>
    <property type="match status" value="1"/>
</dbReference>
<accession>A0AAD5H5S4</accession>